<sequence>MANTNDQRHASAMNDPKKPADAGRKESEHRGPAQHQQGHDQDKRQQGSGTQQGSGGHQQDPTHKTGQG</sequence>
<accession>A0ABU0HA77</accession>
<dbReference type="RefSeq" id="WP_266350115.1">
    <property type="nucleotide sequence ID" value="NZ_JAPKNG010000005.1"/>
</dbReference>
<keyword evidence="3" id="KW-1185">Reference proteome</keyword>
<name>A0ABU0HA77_9HYPH</name>
<evidence type="ECO:0000313" key="3">
    <source>
        <dbReference type="Proteomes" id="UP001241603"/>
    </source>
</evidence>
<feature type="region of interest" description="Disordered" evidence="1">
    <location>
        <begin position="1"/>
        <end position="68"/>
    </location>
</feature>
<organism evidence="2 3">
    <name type="scientific">Kaistia dalseonensis</name>
    <dbReference type="NCBI Taxonomy" id="410840"/>
    <lineage>
        <taxon>Bacteria</taxon>
        <taxon>Pseudomonadati</taxon>
        <taxon>Pseudomonadota</taxon>
        <taxon>Alphaproteobacteria</taxon>
        <taxon>Hyphomicrobiales</taxon>
        <taxon>Kaistiaceae</taxon>
        <taxon>Kaistia</taxon>
    </lineage>
</organism>
<comment type="caution">
    <text evidence="2">The sequence shown here is derived from an EMBL/GenBank/DDBJ whole genome shotgun (WGS) entry which is preliminary data.</text>
</comment>
<evidence type="ECO:0000256" key="1">
    <source>
        <dbReference type="SAM" id="MobiDB-lite"/>
    </source>
</evidence>
<evidence type="ECO:0000313" key="2">
    <source>
        <dbReference type="EMBL" id="MDQ0439222.1"/>
    </source>
</evidence>
<dbReference type="EMBL" id="JAUSVO010000005">
    <property type="protein sequence ID" value="MDQ0439222.1"/>
    <property type="molecule type" value="Genomic_DNA"/>
</dbReference>
<gene>
    <name evidence="2" type="ORF">QO014_003623</name>
</gene>
<reference evidence="2 3" key="1">
    <citation type="submission" date="2023-07" db="EMBL/GenBank/DDBJ databases">
        <title>Genomic Encyclopedia of Type Strains, Phase IV (KMG-IV): sequencing the most valuable type-strain genomes for metagenomic binning, comparative biology and taxonomic classification.</title>
        <authorList>
            <person name="Goeker M."/>
        </authorList>
    </citation>
    <scope>NUCLEOTIDE SEQUENCE [LARGE SCALE GENOMIC DNA]</scope>
    <source>
        <strain evidence="2 3">B6-8</strain>
    </source>
</reference>
<protein>
    <submittedName>
        <fullName evidence="2">Uncharacterized protein</fullName>
    </submittedName>
</protein>
<proteinExistence type="predicted"/>
<dbReference type="Proteomes" id="UP001241603">
    <property type="component" value="Unassembled WGS sequence"/>
</dbReference>
<feature type="compositionally biased region" description="Basic and acidic residues" evidence="1">
    <location>
        <begin position="15"/>
        <end position="45"/>
    </location>
</feature>